<dbReference type="AlphaFoldDB" id="A0ABD6CWD3"/>
<proteinExistence type="predicted"/>
<dbReference type="RefSeq" id="WP_256405562.1">
    <property type="nucleotide sequence ID" value="NZ_CP187151.1"/>
</dbReference>
<dbReference type="EMBL" id="JBHUDL010000009">
    <property type="protein sequence ID" value="MFD1633557.1"/>
    <property type="molecule type" value="Genomic_DNA"/>
</dbReference>
<gene>
    <name evidence="1" type="ORF">ACFSBJ_07400</name>
</gene>
<sequence length="93" mass="9089">MSSATTDHDLLPSVESPVDAVDSLCSAGAALGIATYAVGLLLGDVGAAATGVGIGVASVFGALGVRSVRTAVGALWSPRGRADEHVEAEDNAP</sequence>
<organism evidence="1 2">
    <name type="scientific">Haloplanus ruber</name>
    <dbReference type="NCBI Taxonomy" id="869892"/>
    <lineage>
        <taxon>Archaea</taxon>
        <taxon>Methanobacteriati</taxon>
        <taxon>Methanobacteriota</taxon>
        <taxon>Stenosarchaea group</taxon>
        <taxon>Halobacteria</taxon>
        <taxon>Halobacteriales</taxon>
        <taxon>Haloferacaceae</taxon>
        <taxon>Haloplanus</taxon>
    </lineage>
</organism>
<comment type="caution">
    <text evidence="1">The sequence shown here is derived from an EMBL/GenBank/DDBJ whole genome shotgun (WGS) entry which is preliminary data.</text>
</comment>
<reference evidence="1 2" key="1">
    <citation type="journal article" date="2019" name="Int. J. Syst. Evol. Microbiol.">
        <title>The Global Catalogue of Microorganisms (GCM) 10K type strain sequencing project: providing services to taxonomists for standard genome sequencing and annotation.</title>
        <authorList>
            <consortium name="The Broad Institute Genomics Platform"/>
            <consortium name="The Broad Institute Genome Sequencing Center for Infectious Disease"/>
            <person name="Wu L."/>
            <person name="Ma J."/>
        </authorList>
    </citation>
    <scope>NUCLEOTIDE SEQUENCE [LARGE SCALE GENOMIC DNA]</scope>
    <source>
        <strain evidence="1 2">CGMCC 1.10594</strain>
    </source>
</reference>
<keyword evidence="2" id="KW-1185">Reference proteome</keyword>
<protein>
    <submittedName>
        <fullName evidence="1">Uncharacterized protein</fullName>
    </submittedName>
</protein>
<evidence type="ECO:0000313" key="1">
    <source>
        <dbReference type="EMBL" id="MFD1633557.1"/>
    </source>
</evidence>
<dbReference type="Proteomes" id="UP001597075">
    <property type="component" value="Unassembled WGS sequence"/>
</dbReference>
<name>A0ABD6CWD3_9EURY</name>
<accession>A0ABD6CWD3</accession>
<evidence type="ECO:0000313" key="2">
    <source>
        <dbReference type="Proteomes" id="UP001597075"/>
    </source>
</evidence>